<proteinExistence type="predicted"/>
<gene>
    <name evidence="2" type="ORF">B2M20_17695</name>
</gene>
<dbReference type="AlphaFoldDB" id="A0A1V4HTZ2"/>
<dbReference type="EMBL" id="MWPQ01000066">
    <property type="protein sequence ID" value="OPH81441.1"/>
    <property type="molecule type" value="Genomic_DNA"/>
</dbReference>
<feature type="region of interest" description="Disordered" evidence="1">
    <location>
        <begin position="1"/>
        <end position="93"/>
    </location>
</feature>
<feature type="compositionally biased region" description="Basic and acidic residues" evidence="1">
    <location>
        <begin position="74"/>
        <end position="93"/>
    </location>
</feature>
<comment type="caution">
    <text evidence="2">The sequence shown here is derived from an EMBL/GenBank/DDBJ whole genome shotgun (WGS) entry which is preliminary data.</text>
</comment>
<keyword evidence="3" id="KW-1185">Reference proteome</keyword>
<evidence type="ECO:0000313" key="2">
    <source>
        <dbReference type="EMBL" id="OPH81441.1"/>
    </source>
</evidence>
<accession>A0A1V4HTZ2</accession>
<evidence type="ECO:0000256" key="1">
    <source>
        <dbReference type="SAM" id="MobiDB-lite"/>
    </source>
</evidence>
<sequence>MKTSGECEPRKPISKEVRDARKALRDADAKSAMIEHANAAKAFDKNRERLRAERLAREAAEPPPPPKKKAGLKGKPDDRGPHSSPRDPGVRRA</sequence>
<reference evidence="2 3" key="1">
    <citation type="submission" date="2017-02" db="EMBL/GenBank/DDBJ databases">
        <title>Genome sequence of the nitrite-oxidizing bacterium Nitrobacter vulgaris strain Ab1.</title>
        <authorList>
            <person name="Mellbye B.L."/>
            <person name="Davis E.W."/>
            <person name="Spieck E."/>
            <person name="Chang J.H."/>
            <person name="Bottomley P.J."/>
            <person name="Sayavedra-Soto L.A."/>
        </authorList>
    </citation>
    <scope>NUCLEOTIDE SEQUENCE [LARGE SCALE GENOMIC DNA]</scope>
    <source>
        <strain evidence="2 3">Ab1</strain>
    </source>
</reference>
<feature type="compositionally biased region" description="Basic and acidic residues" evidence="1">
    <location>
        <begin position="1"/>
        <end position="29"/>
    </location>
</feature>
<protein>
    <submittedName>
        <fullName evidence="2">Uncharacterized protein</fullName>
    </submittedName>
</protein>
<organism evidence="2 3">
    <name type="scientific">Nitrobacter vulgaris</name>
    <dbReference type="NCBI Taxonomy" id="29421"/>
    <lineage>
        <taxon>Bacteria</taxon>
        <taxon>Pseudomonadati</taxon>
        <taxon>Pseudomonadota</taxon>
        <taxon>Alphaproteobacteria</taxon>
        <taxon>Hyphomicrobiales</taxon>
        <taxon>Nitrobacteraceae</taxon>
        <taxon>Nitrobacter</taxon>
    </lineage>
</organism>
<name>A0A1V4HTZ2_NITVU</name>
<dbReference type="Proteomes" id="UP000189940">
    <property type="component" value="Unassembled WGS sequence"/>
</dbReference>
<evidence type="ECO:0000313" key="3">
    <source>
        <dbReference type="Proteomes" id="UP000189940"/>
    </source>
</evidence>
<feature type="compositionally biased region" description="Basic and acidic residues" evidence="1">
    <location>
        <begin position="42"/>
        <end position="60"/>
    </location>
</feature>